<dbReference type="PROSITE" id="PS50081">
    <property type="entry name" value="ZF_DAG_PE_2"/>
    <property type="match status" value="1"/>
</dbReference>
<sequence>MIDPSSGNWGTDLNSLLTPLVLVSSRSDVACCCVLPISPGVTHKAEVSKHKFEVVTYLTPTFCDHCGSMLHGITHQGLKCSASFVHKETRVVMCSFSLLCSQGDYSGYVFLQQALFTRRLEWLCVPSASFVHKETRVALCSFSKLCLKED</sequence>
<keyword evidence="1" id="KW-0479">Metal-binding</keyword>
<dbReference type="InterPro" id="IPR046349">
    <property type="entry name" value="C1-like_sf"/>
</dbReference>
<keyword evidence="2" id="KW-0862">Zinc</keyword>
<dbReference type="Gene3D" id="3.30.60.20">
    <property type="match status" value="1"/>
</dbReference>
<protein>
    <recommendedName>
        <fullName evidence="3">Phorbol-ester/DAG-type domain-containing protein</fullName>
    </recommendedName>
</protein>
<dbReference type="GO" id="GO:0035556">
    <property type="term" value="P:intracellular signal transduction"/>
    <property type="evidence" value="ECO:0007669"/>
    <property type="project" value="TreeGrafter"/>
</dbReference>
<evidence type="ECO:0000313" key="4">
    <source>
        <dbReference type="EMBL" id="CAD7426777.1"/>
    </source>
</evidence>
<dbReference type="PANTHER" id="PTHR22968:SF24">
    <property type="entry name" value="SERINE_THREONINE-PROTEIN KINASE"/>
    <property type="match status" value="1"/>
</dbReference>
<dbReference type="InterPro" id="IPR002219">
    <property type="entry name" value="PKC_DAG/PE"/>
</dbReference>
<proteinExistence type="predicted"/>
<evidence type="ECO:0000259" key="3">
    <source>
        <dbReference type="PROSITE" id="PS50081"/>
    </source>
</evidence>
<dbReference type="PANTHER" id="PTHR22968">
    <property type="entry name" value="PROTEIN KINASE C, MU"/>
    <property type="match status" value="1"/>
</dbReference>
<dbReference type="GO" id="GO:0016020">
    <property type="term" value="C:membrane"/>
    <property type="evidence" value="ECO:0007669"/>
    <property type="project" value="UniProtKB-SubCell"/>
</dbReference>
<organism evidence="4">
    <name type="scientific">Timema monikensis</name>
    <dbReference type="NCBI Taxonomy" id="170555"/>
    <lineage>
        <taxon>Eukaryota</taxon>
        <taxon>Metazoa</taxon>
        <taxon>Ecdysozoa</taxon>
        <taxon>Arthropoda</taxon>
        <taxon>Hexapoda</taxon>
        <taxon>Insecta</taxon>
        <taxon>Pterygota</taxon>
        <taxon>Neoptera</taxon>
        <taxon>Polyneoptera</taxon>
        <taxon>Phasmatodea</taxon>
        <taxon>Timematodea</taxon>
        <taxon>Timematoidea</taxon>
        <taxon>Timematidae</taxon>
        <taxon>Timema</taxon>
    </lineage>
</organism>
<feature type="domain" description="Phorbol-ester/DAG-type" evidence="3">
    <location>
        <begin position="49"/>
        <end position="100"/>
    </location>
</feature>
<reference evidence="4" key="1">
    <citation type="submission" date="2020-11" db="EMBL/GenBank/DDBJ databases">
        <authorList>
            <person name="Tran Van P."/>
        </authorList>
    </citation>
    <scope>NUCLEOTIDE SEQUENCE</scope>
</reference>
<accession>A0A7R9HLH6</accession>
<name>A0A7R9HLH6_9NEOP</name>
<dbReference type="AlphaFoldDB" id="A0A7R9HLH6"/>
<dbReference type="SUPFAM" id="SSF57889">
    <property type="entry name" value="Cysteine-rich domain"/>
    <property type="match status" value="1"/>
</dbReference>
<dbReference type="GO" id="GO:0008270">
    <property type="term" value="F:zinc ion binding"/>
    <property type="evidence" value="ECO:0007669"/>
    <property type="project" value="UniProtKB-KW"/>
</dbReference>
<evidence type="ECO:0000256" key="1">
    <source>
        <dbReference type="ARBA" id="ARBA00022723"/>
    </source>
</evidence>
<dbReference type="GO" id="GO:0005829">
    <property type="term" value="C:cytosol"/>
    <property type="evidence" value="ECO:0007669"/>
    <property type="project" value="TreeGrafter"/>
</dbReference>
<evidence type="ECO:0000256" key="2">
    <source>
        <dbReference type="ARBA" id="ARBA00022833"/>
    </source>
</evidence>
<dbReference type="Pfam" id="PF00130">
    <property type="entry name" value="C1_1"/>
    <property type="match status" value="1"/>
</dbReference>
<dbReference type="GO" id="GO:0004674">
    <property type="term" value="F:protein serine/threonine kinase activity"/>
    <property type="evidence" value="ECO:0007669"/>
    <property type="project" value="UniProtKB-KW"/>
</dbReference>
<gene>
    <name evidence="4" type="ORF">TMSB3V08_LOCUS3649</name>
</gene>
<dbReference type="GO" id="GO:0007200">
    <property type="term" value="P:phospholipase C-activating G protein-coupled receptor signaling pathway"/>
    <property type="evidence" value="ECO:0007669"/>
    <property type="project" value="TreeGrafter"/>
</dbReference>
<dbReference type="EMBL" id="OB793271">
    <property type="protein sequence ID" value="CAD7426777.1"/>
    <property type="molecule type" value="Genomic_DNA"/>
</dbReference>